<organism evidence="1 2">
    <name type="scientific">Entomophthora muscae</name>
    <dbReference type="NCBI Taxonomy" id="34485"/>
    <lineage>
        <taxon>Eukaryota</taxon>
        <taxon>Fungi</taxon>
        <taxon>Fungi incertae sedis</taxon>
        <taxon>Zoopagomycota</taxon>
        <taxon>Entomophthoromycotina</taxon>
        <taxon>Entomophthoromycetes</taxon>
        <taxon>Entomophthorales</taxon>
        <taxon>Entomophthoraceae</taxon>
        <taxon>Entomophthora</taxon>
    </lineage>
</organism>
<reference evidence="1" key="1">
    <citation type="submission" date="2022-04" db="EMBL/GenBank/DDBJ databases">
        <title>Genome of the entomopathogenic fungus Entomophthora muscae.</title>
        <authorList>
            <person name="Elya C."/>
            <person name="Lovett B.R."/>
            <person name="Lee E."/>
            <person name="Macias A.M."/>
            <person name="Hajek A.E."/>
            <person name="De Bivort B.L."/>
            <person name="Kasson M.T."/>
            <person name="De Fine Licht H.H."/>
            <person name="Stajich J.E."/>
        </authorList>
    </citation>
    <scope>NUCLEOTIDE SEQUENCE</scope>
    <source>
        <strain evidence="1">Berkeley</strain>
    </source>
</reference>
<sequence>MSGDGNVQFDLVCNTTATMCSQVKKVLFVAGECLNNVIEIKRPIVVSFKYYDFCHGNQTCRSSKLAETHKSIMQLNGTYEDHVYPQALVKQFGPKEIRRGKYSPYDIEISLNADTNFHIVGQVKHTSETIQLLDTVAHEMLHGLGFFSSFQPLGADNLAMPSNLISRKKHLIFVKSIFDSRLYIKETNQPLSSIIDKLNSFPRITTNHTTLLKPPYIETIKELTTLLTTKGSIYFLTINNRKVCIETGYTDFVPGSSVSHLDRAYGSTIEHIMIPSASGENGLDSISRYIGWYTAPYGPLTLEVLATLGYTMKQPTWGHSLGGIVQLLRQEKEDLRIKGKQAVEPLTTG</sequence>
<accession>A0ACC2TCY2</accession>
<name>A0ACC2TCY2_9FUNG</name>
<gene>
    <name evidence="1" type="ORF">DSO57_1027807</name>
</gene>
<dbReference type="Proteomes" id="UP001165960">
    <property type="component" value="Unassembled WGS sequence"/>
</dbReference>
<evidence type="ECO:0000313" key="2">
    <source>
        <dbReference type="Proteomes" id="UP001165960"/>
    </source>
</evidence>
<proteinExistence type="predicted"/>
<protein>
    <submittedName>
        <fullName evidence="1">Uncharacterized protein</fullName>
    </submittedName>
</protein>
<dbReference type="EMBL" id="QTSX02003012">
    <property type="protein sequence ID" value="KAJ9072408.1"/>
    <property type="molecule type" value="Genomic_DNA"/>
</dbReference>
<comment type="caution">
    <text evidence="1">The sequence shown here is derived from an EMBL/GenBank/DDBJ whole genome shotgun (WGS) entry which is preliminary data.</text>
</comment>
<evidence type="ECO:0000313" key="1">
    <source>
        <dbReference type="EMBL" id="KAJ9072408.1"/>
    </source>
</evidence>
<keyword evidence="2" id="KW-1185">Reference proteome</keyword>